<dbReference type="InterPro" id="IPR017850">
    <property type="entry name" value="Alkaline_phosphatase_core_sf"/>
</dbReference>
<dbReference type="SUPFAM" id="SSF48371">
    <property type="entry name" value="ARM repeat"/>
    <property type="match status" value="1"/>
</dbReference>
<dbReference type="AlphaFoldDB" id="A0A1W6LLA3"/>
<dbReference type="STRING" id="1941349.STSP1_00915"/>
<proteinExistence type="predicted"/>
<evidence type="ECO:0000259" key="2">
    <source>
        <dbReference type="Pfam" id="PF00884"/>
    </source>
</evidence>
<protein>
    <submittedName>
        <fullName evidence="3">Arylsulfatase</fullName>
        <ecNumber evidence="3">3.1.6.1</ecNumber>
    </submittedName>
</protein>
<dbReference type="KEGG" id="pbp:STSP1_00915"/>
<evidence type="ECO:0000313" key="4">
    <source>
        <dbReference type="Proteomes" id="UP000193334"/>
    </source>
</evidence>
<dbReference type="EC" id="3.1.6.1" evidence="3"/>
<dbReference type="GO" id="GO:0004065">
    <property type="term" value="F:arylsulfatase activity"/>
    <property type="evidence" value="ECO:0007669"/>
    <property type="project" value="UniProtKB-EC"/>
</dbReference>
<dbReference type="SUPFAM" id="SSF53649">
    <property type="entry name" value="Alkaline phosphatase-like"/>
    <property type="match status" value="1"/>
</dbReference>
<dbReference type="EMBL" id="CP021023">
    <property type="protein sequence ID" value="ARN56532.1"/>
    <property type="molecule type" value="Genomic_DNA"/>
</dbReference>
<evidence type="ECO:0000313" key="3">
    <source>
        <dbReference type="EMBL" id="ARN56532.1"/>
    </source>
</evidence>
<dbReference type="RefSeq" id="WP_085755223.1">
    <property type="nucleotide sequence ID" value="NZ_CP021023.1"/>
</dbReference>
<dbReference type="InterPro" id="IPR016024">
    <property type="entry name" value="ARM-type_fold"/>
</dbReference>
<keyword evidence="4" id="KW-1185">Reference proteome</keyword>
<accession>A0A1W6LLA3</accession>
<dbReference type="Pfam" id="PF00884">
    <property type="entry name" value="Sulfatase"/>
    <property type="match status" value="1"/>
</dbReference>
<feature type="signal peptide" evidence="1">
    <location>
        <begin position="1"/>
        <end position="25"/>
    </location>
</feature>
<dbReference type="InterPro" id="IPR052701">
    <property type="entry name" value="GAG_Ulvan_Degrading_Sulfatases"/>
</dbReference>
<feature type="domain" description="Sulfatase N-terminal" evidence="2">
    <location>
        <begin position="31"/>
        <end position="311"/>
    </location>
</feature>
<dbReference type="CDD" id="cd16027">
    <property type="entry name" value="SGSH"/>
    <property type="match status" value="1"/>
</dbReference>
<reference evidence="4" key="1">
    <citation type="submission" date="2017-04" db="EMBL/GenBank/DDBJ databases">
        <title>Comparative genomics and description of representatives of a novel lineage of planctomycetes thriving in anoxic sediments.</title>
        <authorList>
            <person name="Spring S."/>
            <person name="Bunk B."/>
            <person name="Sproer C."/>
        </authorList>
    </citation>
    <scope>NUCLEOTIDE SEQUENCE [LARGE SCALE GENOMIC DNA]</scope>
    <source>
        <strain evidence="4">ST-PulAB-D4</strain>
    </source>
</reference>
<dbReference type="PANTHER" id="PTHR43751:SF1">
    <property type="entry name" value="SULFATASE ATSG-RELATED"/>
    <property type="match status" value="1"/>
</dbReference>
<keyword evidence="1" id="KW-0732">Signal</keyword>
<dbReference type="Gene3D" id="3.40.720.10">
    <property type="entry name" value="Alkaline Phosphatase, subunit A"/>
    <property type="match status" value="1"/>
</dbReference>
<evidence type="ECO:0000256" key="1">
    <source>
        <dbReference type="SAM" id="SignalP"/>
    </source>
</evidence>
<gene>
    <name evidence="3" type="ORF">STSP1_00915</name>
</gene>
<feature type="chain" id="PRO_5012981169" evidence="1">
    <location>
        <begin position="26"/>
        <end position="626"/>
    </location>
</feature>
<sequence length="626" mass="72062" precursor="true">MNRRHFVKSCGLGAFLAASGVNLFAAEQERPNILWLTSEDNSPYLGCYGDENAKTPNLDKLGFNGVRFKNAFANAPVCSVARSTLITGMYASSLGLQNHRSSVEIPKGLKTYGELLQQAGYYCTNKKKTDYNFPWNDRDIWDECSWNAHYKNRPAGNPFMAVFNTTISHEGQITDSRVKQRRDKGLIPKTPRLSPSEVKLPPYYPDTKEIRYNVAVYYDNMTLMDKWIGDKLEELKKSGEAENTIIFYYGDHGGALPRGKRNIHDSGTRVPFIVYFPEKWKHLAPVKPGQWCEDVVTFADFPATVLSLAGVKPPENYEGRAFLGKYKQPKREYAYLYRNRMDERYDAVRAVRTEKWRYVRNYTPHRPWGQQYGYPFRVQNIMGLWYEEYKQGRCSWEEARYWQKKPGKELYFIPDDPHEMNNLAYSVENASKQRELEEKLKNEIVKTRDAGFIPEGMFEKIAEKYGTIYDFAQSKDYQIQRIAEIAKIASDGDPEKMAVFEMAAGAKCPIIRYWAATGYLILGRKARPHIQTIQKLLKDEKLDVQIPAAETLLRFGVHSQAEQVLKDACHADNYYHRLAAANSVQMLFLEGFMDKAKTMSLMQNLPKKKAGGPDWVNKIYSQIESA</sequence>
<dbReference type="Proteomes" id="UP000193334">
    <property type="component" value="Chromosome"/>
</dbReference>
<dbReference type="PANTHER" id="PTHR43751">
    <property type="entry name" value="SULFATASE"/>
    <property type="match status" value="1"/>
</dbReference>
<name>A0A1W6LLA3_9BACT</name>
<organism evidence="3 4">
    <name type="scientific">Sedimentisphaera salicampi</name>
    <dbReference type="NCBI Taxonomy" id="1941349"/>
    <lineage>
        <taxon>Bacteria</taxon>
        <taxon>Pseudomonadati</taxon>
        <taxon>Planctomycetota</taxon>
        <taxon>Phycisphaerae</taxon>
        <taxon>Sedimentisphaerales</taxon>
        <taxon>Sedimentisphaeraceae</taxon>
        <taxon>Sedimentisphaera</taxon>
    </lineage>
</organism>
<dbReference type="InterPro" id="IPR000917">
    <property type="entry name" value="Sulfatase_N"/>
</dbReference>
<keyword evidence="3" id="KW-0378">Hydrolase</keyword>